<feature type="transmembrane region" description="Helical" evidence="1">
    <location>
        <begin position="53"/>
        <end position="74"/>
    </location>
</feature>
<proteinExistence type="predicted"/>
<feature type="transmembrane region" description="Helical" evidence="1">
    <location>
        <begin position="95"/>
        <end position="115"/>
    </location>
</feature>
<keyword evidence="3" id="KW-1185">Reference proteome</keyword>
<keyword evidence="1" id="KW-0812">Transmembrane</keyword>
<comment type="caution">
    <text evidence="2">The sequence shown here is derived from an EMBL/GenBank/DDBJ whole genome shotgun (WGS) entry which is preliminary data.</text>
</comment>
<evidence type="ECO:0000256" key="1">
    <source>
        <dbReference type="SAM" id="Phobius"/>
    </source>
</evidence>
<protein>
    <submittedName>
        <fullName evidence="2">Uncharacterized protein</fullName>
    </submittedName>
</protein>
<evidence type="ECO:0000313" key="3">
    <source>
        <dbReference type="Proteomes" id="UP001526225"/>
    </source>
</evidence>
<evidence type="ECO:0000313" key="2">
    <source>
        <dbReference type="EMBL" id="MCW0953761.1"/>
    </source>
</evidence>
<accession>A0ABT3E5R6</accession>
<dbReference type="Proteomes" id="UP001526225">
    <property type="component" value="Unassembled WGS sequence"/>
</dbReference>
<reference evidence="2 3" key="1">
    <citation type="submission" date="2022-10" db="EMBL/GenBank/DDBJ databases">
        <title>Weissella fermenti sp. nov., isolated from fermented cabbage.</title>
        <authorList>
            <person name="Lee J.K."/>
            <person name="Baek J.H."/>
            <person name="Choi D.G."/>
            <person name="Kim J.M."/>
            <person name="Jeon C.O."/>
        </authorList>
    </citation>
    <scope>NUCLEOTIDE SEQUENCE [LARGE SCALE GENOMIC DNA]</scope>
    <source>
        <strain evidence="2 3">KACC 18534</strain>
    </source>
</reference>
<feature type="transmembrane region" description="Helical" evidence="1">
    <location>
        <begin position="121"/>
        <end position="140"/>
    </location>
</feature>
<dbReference type="EMBL" id="JAOZFE010000009">
    <property type="protein sequence ID" value="MCW0953761.1"/>
    <property type="molecule type" value="Genomic_DNA"/>
</dbReference>
<name>A0ABT3E5R6_9LACO</name>
<organism evidence="2 3">
    <name type="scientific">Weissella ceti</name>
    <dbReference type="NCBI Taxonomy" id="759620"/>
    <lineage>
        <taxon>Bacteria</taxon>
        <taxon>Bacillati</taxon>
        <taxon>Bacillota</taxon>
        <taxon>Bacilli</taxon>
        <taxon>Lactobacillales</taxon>
        <taxon>Lactobacillaceae</taxon>
        <taxon>Weissella</taxon>
    </lineage>
</organism>
<keyword evidence="1" id="KW-1133">Transmembrane helix</keyword>
<feature type="transmembrane region" description="Helical" evidence="1">
    <location>
        <begin position="12"/>
        <end position="33"/>
    </location>
</feature>
<gene>
    <name evidence="2" type="ORF">OIT44_06825</name>
</gene>
<keyword evidence="1" id="KW-0472">Membrane</keyword>
<sequence>MREKHKCCYIIWYVLGIVTILLGVGLIIIGTNLENYQNSTIGTIASAFYDSDAIVWGGIILIIAGALYCFLLLSENKKFENEGMFNGHITEFWKMNVTIIWYITMMAILPGAFLINGGWSIVSNAVTFVGGVIIPWFVFLDKPRAQSDDNDYIPISQRYKKNINRRTMVRARRKRY</sequence>
<dbReference type="RefSeq" id="WP_213408073.1">
    <property type="nucleotide sequence ID" value="NZ_CP074441.1"/>
</dbReference>